<dbReference type="Proteomes" id="UP000800235">
    <property type="component" value="Unassembled WGS sequence"/>
</dbReference>
<accession>A0A9P4NRT3</accession>
<evidence type="ECO:0000313" key="2">
    <source>
        <dbReference type="EMBL" id="KAF2430487.1"/>
    </source>
</evidence>
<dbReference type="AlphaFoldDB" id="A0A9P4NRT3"/>
<evidence type="ECO:0000256" key="1">
    <source>
        <dbReference type="SAM" id="MobiDB-lite"/>
    </source>
</evidence>
<feature type="region of interest" description="Disordered" evidence="1">
    <location>
        <begin position="71"/>
        <end position="109"/>
    </location>
</feature>
<proteinExistence type="predicted"/>
<evidence type="ECO:0000313" key="3">
    <source>
        <dbReference type="Proteomes" id="UP000800235"/>
    </source>
</evidence>
<organism evidence="2 3">
    <name type="scientific">Tothia fuscella</name>
    <dbReference type="NCBI Taxonomy" id="1048955"/>
    <lineage>
        <taxon>Eukaryota</taxon>
        <taxon>Fungi</taxon>
        <taxon>Dikarya</taxon>
        <taxon>Ascomycota</taxon>
        <taxon>Pezizomycotina</taxon>
        <taxon>Dothideomycetes</taxon>
        <taxon>Pleosporomycetidae</taxon>
        <taxon>Venturiales</taxon>
        <taxon>Cylindrosympodiaceae</taxon>
        <taxon>Tothia</taxon>
    </lineage>
</organism>
<gene>
    <name evidence="2" type="ORF">EJ08DRAFT_697234</name>
</gene>
<dbReference type="EMBL" id="MU007038">
    <property type="protein sequence ID" value="KAF2430487.1"/>
    <property type="molecule type" value="Genomic_DNA"/>
</dbReference>
<comment type="caution">
    <text evidence="2">The sequence shown here is derived from an EMBL/GenBank/DDBJ whole genome shotgun (WGS) entry which is preliminary data.</text>
</comment>
<protein>
    <submittedName>
        <fullName evidence="2">Uncharacterized protein</fullName>
    </submittedName>
</protein>
<reference evidence="2" key="1">
    <citation type="journal article" date="2020" name="Stud. Mycol.">
        <title>101 Dothideomycetes genomes: a test case for predicting lifestyles and emergence of pathogens.</title>
        <authorList>
            <person name="Haridas S."/>
            <person name="Albert R."/>
            <person name="Binder M."/>
            <person name="Bloem J."/>
            <person name="Labutti K."/>
            <person name="Salamov A."/>
            <person name="Andreopoulos B."/>
            <person name="Baker S."/>
            <person name="Barry K."/>
            <person name="Bills G."/>
            <person name="Bluhm B."/>
            <person name="Cannon C."/>
            <person name="Castanera R."/>
            <person name="Culley D."/>
            <person name="Daum C."/>
            <person name="Ezra D."/>
            <person name="Gonzalez J."/>
            <person name="Henrissat B."/>
            <person name="Kuo A."/>
            <person name="Liang C."/>
            <person name="Lipzen A."/>
            <person name="Lutzoni F."/>
            <person name="Magnuson J."/>
            <person name="Mondo S."/>
            <person name="Nolan M."/>
            <person name="Ohm R."/>
            <person name="Pangilinan J."/>
            <person name="Park H.-J."/>
            <person name="Ramirez L."/>
            <person name="Alfaro M."/>
            <person name="Sun H."/>
            <person name="Tritt A."/>
            <person name="Yoshinaga Y."/>
            <person name="Zwiers L.-H."/>
            <person name="Turgeon B."/>
            <person name="Goodwin S."/>
            <person name="Spatafora J."/>
            <person name="Crous P."/>
            <person name="Grigoriev I."/>
        </authorList>
    </citation>
    <scope>NUCLEOTIDE SEQUENCE</scope>
    <source>
        <strain evidence="2">CBS 130266</strain>
    </source>
</reference>
<name>A0A9P4NRT3_9PEZI</name>
<sequence length="132" mass="13858">MGKPAIIVGEAVIELAADGKSLLVDGRIVPHSGSETEQHIADIASGRTDLVSTLHQTHGSVVAENAKEDVVGNVGEREKNGEEKNGEEKNGAEKNGAEKNGAEKNGEVRKLANTNNWCRLVSLGLSVGFGVF</sequence>
<keyword evidence="3" id="KW-1185">Reference proteome</keyword>